<keyword evidence="3" id="KW-1185">Reference proteome</keyword>
<dbReference type="Pfam" id="PF12680">
    <property type="entry name" value="SnoaL_2"/>
    <property type="match status" value="1"/>
</dbReference>
<sequence>MAEPALHIVRRYLSLYRSRDREACTRLLGEAFTFTSPNDDHIDQRAYFERCWPPGDTVKRFEVTHMVASGNEVFVRYLAKWPDQPAFHNVERFCVEDGRIALIEVYFGAAA</sequence>
<evidence type="ECO:0000313" key="2">
    <source>
        <dbReference type="EMBL" id="MDC7684107.1"/>
    </source>
</evidence>
<name>A0ABT5HVJ0_9CAUL</name>
<dbReference type="InterPro" id="IPR037401">
    <property type="entry name" value="SnoaL-like"/>
</dbReference>
<dbReference type="SUPFAM" id="SSF54427">
    <property type="entry name" value="NTF2-like"/>
    <property type="match status" value="1"/>
</dbReference>
<feature type="domain" description="SnoaL-like" evidence="1">
    <location>
        <begin position="9"/>
        <end position="102"/>
    </location>
</feature>
<dbReference type="EMBL" id="JAQQKX010000010">
    <property type="protein sequence ID" value="MDC7684107.1"/>
    <property type="molecule type" value="Genomic_DNA"/>
</dbReference>
<dbReference type="InterPro" id="IPR032710">
    <property type="entry name" value="NTF2-like_dom_sf"/>
</dbReference>
<gene>
    <name evidence="2" type="ORF">PQU92_12525</name>
</gene>
<proteinExistence type="predicted"/>
<dbReference type="Gene3D" id="3.10.450.50">
    <property type="match status" value="1"/>
</dbReference>
<evidence type="ECO:0000313" key="3">
    <source>
        <dbReference type="Proteomes" id="UP001214854"/>
    </source>
</evidence>
<reference evidence="2 3" key="1">
    <citation type="submission" date="2023-01" db="EMBL/GenBank/DDBJ databases">
        <title>Novel species of the genus Asticcacaulis isolated from rivers.</title>
        <authorList>
            <person name="Lu H."/>
        </authorList>
    </citation>
    <scope>NUCLEOTIDE SEQUENCE [LARGE SCALE GENOMIC DNA]</scope>
    <source>
        <strain evidence="2 3">BYS171W</strain>
    </source>
</reference>
<protein>
    <submittedName>
        <fullName evidence="2">Nuclear transport factor 2 family protein</fullName>
    </submittedName>
</protein>
<evidence type="ECO:0000259" key="1">
    <source>
        <dbReference type="Pfam" id="PF12680"/>
    </source>
</evidence>
<organism evidence="2 3">
    <name type="scientific">Asticcacaulis aquaticus</name>
    <dbReference type="NCBI Taxonomy" id="2984212"/>
    <lineage>
        <taxon>Bacteria</taxon>
        <taxon>Pseudomonadati</taxon>
        <taxon>Pseudomonadota</taxon>
        <taxon>Alphaproteobacteria</taxon>
        <taxon>Caulobacterales</taxon>
        <taxon>Caulobacteraceae</taxon>
        <taxon>Asticcacaulis</taxon>
    </lineage>
</organism>
<dbReference type="Proteomes" id="UP001214854">
    <property type="component" value="Unassembled WGS sequence"/>
</dbReference>
<accession>A0ABT5HVJ0</accession>
<dbReference type="RefSeq" id="WP_272748562.1">
    <property type="nucleotide sequence ID" value="NZ_JAQQKX010000010.1"/>
</dbReference>
<comment type="caution">
    <text evidence="2">The sequence shown here is derived from an EMBL/GenBank/DDBJ whole genome shotgun (WGS) entry which is preliminary data.</text>
</comment>